<evidence type="ECO:0000256" key="8">
    <source>
        <dbReference type="ARBA" id="ARBA00022562"/>
    </source>
</evidence>
<evidence type="ECO:0000313" key="41">
    <source>
        <dbReference type="Proteomes" id="UP000107556"/>
    </source>
</evidence>
<reference evidence="33" key="1">
    <citation type="submission" date="2012-11" db="EMBL/GenBank/DDBJ databases">
        <title>Analysis of recombinant viral genomes in individuals infected with multiple transmitted/founder HIV-1 strains.</title>
        <authorList>
            <person name="Song H."/>
            <person name="Cai F."/>
            <person name="Chen S."/>
            <person name="Hoper J."/>
            <person name="Jiang C."/>
            <person name="Gao F."/>
        </authorList>
    </citation>
    <scope>NUCLEOTIDE SEQUENCE</scope>
    <source>
        <strain evidence="33">CH0200b.s.gp14</strain>
        <strain evidence="34">CH0200b.s.gp18</strain>
        <strain evidence="35">CH0200b.s.wg14.5prime</strain>
        <strain evidence="36">CH0200b.s.wg7.5prime</strain>
    </source>
</reference>
<evidence type="ECO:0000256" key="20">
    <source>
        <dbReference type="ARBA" id="ARBA00022884"/>
    </source>
</evidence>
<dbReference type="FunFam" id="4.10.60.10:FF:000001">
    <property type="entry name" value="Gag polyprotein"/>
    <property type="match status" value="1"/>
</dbReference>
<keyword evidence="11" id="KW-1198">Viral budding</keyword>
<dbReference type="EMBL" id="MF500037">
    <property type="protein sequence ID" value="AWD60668.1"/>
    <property type="molecule type" value="Genomic_RNA"/>
</dbReference>
<dbReference type="EMBL" id="MF500042">
    <property type="protein sequence ID" value="AWD60678.1"/>
    <property type="molecule type" value="Genomic_RNA"/>
</dbReference>
<keyword evidence="5" id="KW-1032">Host cell membrane</keyword>
<dbReference type="InterPro" id="IPR014817">
    <property type="entry name" value="Gag_p6"/>
</dbReference>
<dbReference type="SUPFAM" id="SSF47836">
    <property type="entry name" value="Retroviral matrix proteins"/>
    <property type="match status" value="1"/>
</dbReference>
<reference evidence="37" key="4">
    <citation type="journal article" date="2018" name="Nat. Commun.">
        <title>Tracking HIV-1 recombination to resolve its contribution to HIV-1 evolution in natural infection.</title>
        <authorList>
            <person name="Song H."/>
            <person name="Giorgi E.E."/>
            <person name="Ganusov V.V."/>
            <person name="Cai F."/>
            <person name="Athreya G."/>
            <person name="Yoon H."/>
            <person name="Carja O."/>
            <person name="Hora B."/>
            <person name="Hraber P."/>
            <person name="Jiang C."/>
            <person name="Wang S."/>
            <person name="Li H."/>
            <person name="Salazar-Gonzalez J.F."/>
            <person name="Salazar M.G."/>
            <person name="Goonetilleke N."/>
            <person name="Keele B."/>
            <person name="Montefiori D.C."/>
            <person name="Cohen M.S."/>
            <person name="Shaw G.M."/>
            <person name="Hahn B.H."/>
            <person name="McMichael A.J."/>
            <person name="Haynes B.F."/>
            <person name="Korber B."/>
            <person name="Battacharya T."/>
            <person name="Gao F."/>
        </authorList>
    </citation>
    <scope>NUCLEOTIDE SEQUENCE</scope>
    <source>
        <strain evidence="37">703010200.5.d0011.ipe018.gp14_ambcode</strain>
        <strain evidence="38">703010200.5.d0011.ipe018.gp18</strain>
        <strain evidence="39">703010200.5.d0011.ipe018.wg14_ambcode</strain>
        <strain evidence="40">703010200.5.d0011.ipe018.wg7</strain>
    </source>
</reference>
<feature type="domain" description="CCHC-type" evidence="31">
    <location>
        <begin position="387"/>
        <end position="402"/>
    </location>
</feature>
<evidence type="ECO:0000256" key="5">
    <source>
        <dbReference type="ARBA" id="ARBA00022511"/>
    </source>
</evidence>
<dbReference type="SMART" id="SM00343">
    <property type="entry name" value="ZnF_C2HC"/>
    <property type="match status" value="2"/>
</dbReference>
<dbReference type="GO" id="GO:0008270">
    <property type="term" value="F:zinc ion binding"/>
    <property type="evidence" value="ECO:0007669"/>
    <property type="project" value="UniProtKB-KW"/>
</dbReference>
<organismHost>
    <name type="scientific">Homo sapiens</name>
    <name type="common">Human</name>
    <dbReference type="NCBI Taxonomy" id="9606"/>
</organismHost>
<evidence type="ECO:0000256" key="1">
    <source>
        <dbReference type="ARBA" id="ARBA00004425"/>
    </source>
</evidence>
<evidence type="ECO:0000256" key="30">
    <source>
        <dbReference type="SAM" id="MobiDB-lite"/>
    </source>
</evidence>
<dbReference type="InterPro" id="IPR001878">
    <property type="entry name" value="Znf_CCHC"/>
</dbReference>
<evidence type="ECO:0000313" key="40">
    <source>
        <dbReference type="EMBL" id="AWD60696.1"/>
    </source>
</evidence>
<evidence type="ECO:0000256" key="22">
    <source>
        <dbReference type="ARBA" id="ARBA00023086"/>
    </source>
</evidence>
<dbReference type="Proteomes" id="UP000107556">
    <property type="component" value="Genome"/>
</dbReference>
<keyword evidence="24 28" id="KW-1035">Host cytoplasm</keyword>
<dbReference type="Pfam" id="PF00607">
    <property type="entry name" value="Gag_p24"/>
    <property type="match status" value="1"/>
</dbReference>
<dbReference type="FunFam" id="1.10.1200.30:FF:000001">
    <property type="entry name" value="Gag polyprotein"/>
    <property type="match status" value="1"/>
</dbReference>
<keyword evidence="23" id="KW-0472">Membrane</keyword>
<dbReference type="Gene3D" id="4.10.60.10">
    <property type="entry name" value="Zinc finger, CCHC-type"/>
    <property type="match status" value="1"/>
</dbReference>
<dbReference type="PROSITE" id="PS50158">
    <property type="entry name" value="ZF_CCHC"/>
    <property type="match status" value="2"/>
</dbReference>
<evidence type="ECO:0000256" key="24">
    <source>
        <dbReference type="ARBA" id="ARBA00023200"/>
    </source>
</evidence>
<dbReference type="EMBL" id="KC156118">
    <property type="protein sequence ID" value="AGF30401.1"/>
    <property type="molecule type" value="Genomic_RNA"/>
</dbReference>
<dbReference type="EMBL" id="KC149273">
    <property type="protein sequence ID" value="AGH69771.1"/>
    <property type="molecule type" value="Genomic_DNA"/>
</dbReference>
<evidence type="ECO:0000256" key="18">
    <source>
        <dbReference type="ARBA" id="ARBA00022844"/>
    </source>
</evidence>
<feature type="compositionally biased region" description="Basic and acidic residues" evidence="30">
    <location>
        <begin position="470"/>
        <end position="479"/>
    </location>
</feature>
<comment type="subcellular location">
    <molecule>Matrix protein p17</molecule>
    <subcellularLocation>
        <location evidence="28">Virion membrane</location>
        <topology evidence="28">Lipid-anchor</topology>
    </subcellularLocation>
    <subcellularLocation>
        <location evidence="28">Host nucleus</location>
    </subcellularLocation>
    <subcellularLocation>
        <location evidence="28">Host cytoplasm</location>
    </subcellularLocation>
</comment>
<dbReference type="EMBL" id="KC149269">
    <property type="protein sequence ID" value="AGH69763.1"/>
    <property type="molecule type" value="Genomic_DNA"/>
</dbReference>
<evidence type="ECO:0000256" key="16">
    <source>
        <dbReference type="ARBA" id="ARBA00022771"/>
    </source>
</evidence>
<reference evidence="33" key="3">
    <citation type="journal article" date="2013" name="Proc. Natl. Acad. Sci. U.S.A.">
        <title>Phenotypic properties of transmitted founder HIV-1.</title>
        <authorList>
            <person name="Parrish N.F."/>
            <person name="Gao F."/>
            <person name="Li H."/>
            <person name="Giorgi E.E."/>
            <person name="Barbian H.J."/>
            <person name="Parrish E.H."/>
            <person name="Zajic L."/>
            <person name="Iyer S.S."/>
            <person name="Decker J.M."/>
            <person name="Kumar A."/>
            <person name="Hora B."/>
            <person name="Berg A."/>
            <person name="Cai F."/>
            <person name="Hopper J."/>
            <person name="Denny T.N."/>
            <person name="Ding H."/>
            <person name="Ochsenbauer C."/>
            <person name="Kappes J.C."/>
            <person name="Galimidi R.P."/>
            <person name="West A.P.Jr."/>
            <person name="Bjorkman P.J."/>
            <person name="Wilen C.B."/>
            <person name="Doms R.W."/>
            <person name="O'Brien M."/>
            <person name="Bhardwaj N."/>
            <person name="Borrow P."/>
            <person name="Haynes B.F."/>
            <person name="Muldoon M."/>
            <person name="Theiler J.P."/>
            <person name="Korber B."/>
            <person name="Shaw G.M."/>
            <person name="Hahn B.H."/>
        </authorList>
    </citation>
    <scope>NUCLEOTIDE SEQUENCE</scope>
    <source>
        <strain evidence="33">CH0200b.s.gp14</strain>
        <strain evidence="34">CH0200b.s.gp18</strain>
        <strain evidence="35">CH0200b.s.wg14.5prime</strain>
        <strain evidence="36">CH0200b.s.wg7.5prime</strain>
    </source>
</reference>
<dbReference type="InterPro" id="IPR045345">
    <property type="entry name" value="Gag_p24_C"/>
</dbReference>
<reference evidence="32 41" key="2">
    <citation type="submission" date="2012-11" db="EMBL/GenBank/DDBJ databases">
        <title>Infectious HIV-1 molecular clones for transmitted/founder and 6-month viruses.</title>
        <authorList>
            <person name="Hora B."/>
            <person name="Berg A."/>
            <person name="Cai F."/>
            <person name="Kumar A."/>
            <person name="Chen S."/>
            <person name="Gao F."/>
        </authorList>
    </citation>
    <scope>NUCLEOTIDE SEQUENCE [LARGE SCALE GENOMIC DNA]</scope>
    <source>
        <strain evidence="32">CH200_TFb</strain>
    </source>
</reference>
<dbReference type="SUPFAM" id="SSF47943">
    <property type="entry name" value="Retrovirus capsid protein, N-terminal core domain"/>
    <property type="match status" value="1"/>
</dbReference>
<proteinExistence type="inferred from homology"/>
<dbReference type="Pfam" id="PF19317">
    <property type="entry name" value="Gag_p24_C"/>
    <property type="match status" value="1"/>
</dbReference>
<dbReference type="GO" id="GO:0055036">
    <property type="term" value="C:virion membrane"/>
    <property type="evidence" value="ECO:0007669"/>
    <property type="project" value="UniProtKB-SubCell"/>
</dbReference>
<keyword evidence="9 28" id="KW-0945">Host-virus interaction</keyword>
<evidence type="ECO:0000256" key="11">
    <source>
        <dbReference type="ARBA" id="ARBA00022637"/>
    </source>
</evidence>
<evidence type="ECO:0000313" key="32">
    <source>
        <dbReference type="EMBL" id="AGF30401.1"/>
    </source>
</evidence>
<keyword evidence="25" id="KW-0449">Lipoprotein</keyword>
<evidence type="ECO:0000256" key="17">
    <source>
        <dbReference type="ARBA" id="ARBA00022833"/>
    </source>
</evidence>
<dbReference type="Gene3D" id="1.10.1200.30">
    <property type="match status" value="1"/>
</dbReference>
<dbReference type="Pfam" id="PF08705">
    <property type="entry name" value="Gag_p6"/>
    <property type="match status" value="1"/>
</dbReference>
<keyword evidence="8 28" id="KW-1048">Host nucleus</keyword>
<dbReference type="FunFam" id="1.10.375.10:FF:000001">
    <property type="entry name" value="Gag polyprotein"/>
    <property type="match status" value="1"/>
</dbReference>
<keyword evidence="7 28" id="KW-0167">Capsid protein</keyword>
<dbReference type="EMBL" id="MF500040">
    <property type="protein sequence ID" value="AWD60674.1"/>
    <property type="molecule type" value="Genomic_RNA"/>
</dbReference>
<name>M1KVQ9_HV1</name>
<keyword evidence="18 28" id="KW-0946">Virion</keyword>
<keyword evidence="15" id="KW-0688">Ribosomal frameshifting</keyword>
<dbReference type="EMBL" id="MF500051">
    <property type="protein sequence ID" value="AWD60696.1"/>
    <property type="molecule type" value="Genomic_RNA"/>
</dbReference>
<keyword evidence="12" id="KW-0519">Myristate</keyword>
<dbReference type="SUPFAM" id="SSF47353">
    <property type="entry name" value="Retrovirus capsid dimerization domain-like"/>
    <property type="match status" value="1"/>
</dbReference>
<feature type="coiled-coil region" evidence="29">
    <location>
        <begin position="87"/>
        <end position="121"/>
    </location>
</feature>
<evidence type="ECO:0000313" key="33">
    <source>
        <dbReference type="EMBL" id="AGH69761.1"/>
    </source>
</evidence>
<keyword evidence="20 28" id="KW-0694">RNA-binding</keyword>
<dbReference type="Gene3D" id="6.10.250.390">
    <property type="match status" value="1"/>
</dbReference>
<evidence type="ECO:0000259" key="31">
    <source>
        <dbReference type="PROSITE" id="PS50158"/>
    </source>
</evidence>
<evidence type="ECO:0000256" key="7">
    <source>
        <dbReference type="ARBA" id="ARBA00022561"/>
    </source>
</evidence>
<evidence type="ECO:0000256" key="26">
    <source>
        <dbReference type="ARBA" id="ARBA00037826"/>
    </source>
</evidence>
<evidence type="ECO:0000313" key="34">
    <source>
        <dbReference type="EMBL" id="AGH69763.1"/>
    </source>
</evidence>
<dbReference type="GO" id="GO:0042025">
    <property type="term" value="C:host cell nucleus"/>
    <property type="evidence" value="ECO:0007669"/>
    <property type="project" value="UniProtKB-SubCell"/>
</dbReference>
<evidence type="ECO:0000256" key="25">
    <source>
        <dbReference type="ARBA" id="ARBA00023288"/>
    </source>
</evidence>
<dbReference type="Gene3D" id="1.10.375.10">
    <property type="entry name" value="Human Immunodeficiency Virus Type 1 Capsid Protein"/>
    <property type="match status" value="1"/>
</dbReference>
<keyword evidence="21" id="KW-1039">Host endosome</keyword>
<evidence type="ECO:0000256" key="10">
    <source>
        <dbReference type="ARBA" id="ARBA00022612"/>
    </source>
</evidence>
<evidence type="ECO:0000256" key="3">
    <source>
        <dbReference type="ARBA" id="ARBA00008364"/>
    </source>
</evidence>
<dbReference type="Gene3D" id="1.10.150.90">
    <property type="entry name" value="Immunodeficiency lentiviruses, gag gene matrix protein p17"/>
    <property type="match status" value="1"/>
</dbReference>
<comment type="subcellular location">
    <subcellularLocation>
        <location evidence="1">Host cell membrane</location>
        <topology evidence="1">Lipid-anchor</topology>
    </subcellularLocation>
    <subcellularLocation>
        <location evidence="2">Host endosome</location>
        <location evidence="2">Host multivesicular body</location>
    </subcellularLocation>
    <subcellularLocation>
        <location evidence="26">Virion membrane</location>
        <topology evidence="26">Lipid-anchor</topology>
    </subcellularLocation>
    <subcellularLocation>
        <location evidence="28">Virion</location>
    </subcellularLocation>
    <subcellularLocation>
        <location evidence="28">Host cytoplasm</location>
    </subcellularLocation>
    <subcellularLocation>
        <location evidence="28">Host nucleus</location>
    </subcellularLocation>
</comment>
<dbReference type="GO" id="GO:0003723">
    <property type="term" value="F:RNA binding"/>
    <property type="evidence" value="ECO:0007669"/>
    <property type="project" value="UniProtKB-KW"/>
</dbReference>
<dbReference type="InterPro" id="IPR008919">
    <property type="entry name" value="Retrov_capsid_N"/>
</dbReference>
<dbReference type="PRINTS" id="PR00234">
    <property type="entry name" value="HIV1MATRIX"/>
</dbReference>
<dbReference type="Pfam" id="PF00540">
    <property type="entry name" value="Gag_p17"/>
    <property type="match status" value="1"/>
</dbReference>
<evidence type="ECO:0000313" key="37">
    <source>
        <dbReference type="EMBL" id="AWD60668.1"/>
    </source>
</evidence>
<feature type="region of interest" description="Disordered" evidence="30">
    <location>
        <begin position="435"/>
        <end position="496"/>
    </location>
</feature>
<dbReference type="PANTHER" id="PTHR40389:SF4">
    <property type="match status" value="1"/>
</dbReference>
<evidence type="ECO:0000313" key="38">
    <source>
        <dbReference type="EMBL" id="AWD60674.1"/>
    </source>
</evidence>
<keyword evidence="13 28" id="KW-0479">Metal-binding</keyword>
<evidence type="ECO:0000256" key="15">
    <source>
        <dbReference type="ARBA" id="ARBA00022758"/>
    </source>
</evidence>
<evidence type="ECO:0000256" key="29">
    <source>
        <dbReference type="SAM" id="Coils"/>
    </source>
</evidence>
<dbReference type="EMBL" id="KC149268">
    <property type="protein sequence ID" value="AGH69761.1"/>
    <property type="molecule type" value="Genomic_DNA"/>
</dbReference>
<dbReference type="InterPro" id="IPR000071">
    <property type="entry name" value="Lentvrl_matrix_N"/>
</dbReference>
<evidence type="ECO:0000256" key="14">
    <source>
        <dbReference type="ARBA" id="ARBA00022737"/>
    </source>
</evidence>
<sequence>MGARASVLRGEKLDKWEKIRLRPGGKKRYMIKHIVWASRELERFALNPGLLETSEGCRQIMRQLQPALQTGTEELKSLFNTVATLYCVHERIEIRDTKEALDKIEEEQNKSQQKTQQAKAADGSVSQNYPIVQNAQGQMVHQSISPRTLNAWVKVIEEKAFSPEVIPMFTALSEGATPEDLNTMLNTVGGHQAAMQMLKDTINDEAAEWDRLHPVHAGPIAPGQMREPRGSDIAGTTSTRQEQVAWMTGNPPIPVGDIYKRWIILGLNKIVRMYSPVSILDIKQGPKEPFRDYVDRFFKTLRAEQGTQDVKNWMTETLLVQNANPDCKTILRALGPGATLEEMMTACQGVGGPSHKARVLAEAMSQANNTSIMMQRGNFKGPRRTVKCFNCGKEGHIAKNCRAPRKKGCWKCGKEGHQMKDCTERQANFLGKIWPSHKGRPGNFLQSRPEPTAPPAESFRFEETTSAPKQDLKDREPYKEPLTALRSLFGNDPLSQ</sequence>
<dbReference type="Gene3D" id="1.20.5.760">
    <property type="entry name" value="Single helix bin"/>
    <property type="match status" value="1"/>
</dbReference>
<dbReference type="PANTHER" id="PTHR40389">
    <property type="entry name" value="ENDOGENOUS RETROVIRUS GROUP K MEMBER 24 GAG POLYPROTEIN-RELATED"/>
    <property type="match status" value="1"/>
</dbReference>
<evidence type="ECO:0000256" key="28">
    <source>
        <dbReference type="RuleBase" id="RU004487"/>
    </source>
</evidence>
<evidence type="ECO:0000256" key="4">
    <source>
        <dbReference type="ARBA" id="ARBA00022462"/>
    </source>
</evidence>
<dbReference type="InterPro" id="IPR008916">
    <property type="entry name" value="Retrov_capsid_C"/>
</dbReference>
<dbReference type="InterPro" id="IPR050195">
    <property type="entry name" value="Primate_lentivir_Gag_pol-like"/>
</dbReference>
<evidence type="ECO:0000256" key="12">
    <source>
        <dbReference type="ARBA" id="ARBA00022707"/>
    </source>
</evidence>
<dbReference type="InterPro" id="IPR012344">
    <property type="entry name" value="Matrix_HIV/RSV_N"/>
</dbReference>
<dbReference type="GO" id="GO:0072494">
    <property type="term" value="C:host multivesicular body"/>
    <property type="evidence" value="ECO:0007669"/>
    <property type="project" value="UniProtKB-SubCell"/>
</dbReference>
<keyword evidence="4" id="KW-1187">Viral budding via the host ESCRT complexes</keyword>
<keyword evidence="16 27" id="KW-0863">Zinc-finger</keyword>
<dbReference type="InterPro" id="IPR010999">
    <property type="entry name" value="Retrovr_matrix"/>
</dbReference>
<evidence type="ECO:0000313" key="35">
    <source>
        <dbReference type="EMBL" id="AGH69765.1"/>
    </source>
</evidence>
<keyword evidence="10" id="KW-1188">Viral release from host cell</keyword>
<dbReference type="EMBL" id="KC149270">
    <property type="protein sequence ID" value="AGH69765.1"/>
    <property type="molecule type" value="Genomic_DNA"/>
</dbReference>
<organism evidence="32 41">
    <name type="scientific">Human immunodeficiency virus type 1</name>
    <name type="common">HIV-1</name>
    <dbReference type="NCBI Taxonomy" id="11676"/>
    <lineage>
        <taxon>Viruses</taxon>
        <taxon>Riboviria</taxon>
        <taxon>Pararnavirae</taxon>
        <taxon>Artverviricota</taxon>
        <taxon>Revtraviricetes</taxon>
        <taxon>Ortervirales</taxon>
        <taxon>Retroviridae</taxon>
        <taxon>Orthoretrovirinae</taxon>
        <taxon>Lentivirus</taxon>
        <taxon>Lentivirus humimdef1</taxon>
    </lineage>
</organism>
<evidence type="ECO:0000313" key="39">
    <source>
        <dbReference type="EMBL" id="AWD60678.1"/>
    </source>
</evidence>
<dbReference type="InterPro" id="IPR036875">
    <property type="entry name" value="Znf_CCHC_sf"/>
</dbReference>
<comment type="similarity">
    <text evidence="3">Belongs to the primate lentivirus group gag polyprotein family.</text>
</comment>
<evidence type="ECO:0000256" key="2">
    <source>
        <dbReference type="ARBA" id="ARBA00004560"/>
    </source>
</evidence>
<gene>
    <name evidence="32" type="primary">gag</name>
</gene>
<dbReference type="Pfam" id="PF00098">
    <property type="entry name" value="zf-CCHC"/>
    <property type="match status" value="2"/>
</dbReference>
<dbReference type="GO" id="GO:0019013">
    <property type="term" value="C:viral nucleocapsid"/>
    <property type="evidence" value="ECO:0007669"/>
    <property type="project" value="UniProtKB-KW"/>
</dbReference>
<keyword evidence="19" id="KW-1043">Host membrane</keyword>
<evidence type="ECO:0000256" key="27">
    <source>
        <dbReference type="PROSITE-ProRule" id="PRU00047"/>
    </source>
</evidence>
<evidence type="ECO:0000256" key="19">
    <source>
        <dbReference type="ARBA" id="ARBA00022870"/>
    </source>
</evidence>
<comment type="PTM">
    <molecule>Gag-Pol polyprotein</molecule>
    <text evidence="28">Specific enzymatic cleavages by the viral protease yield mature proteins.</text>
</comment>
<dbReference type="SUPFAM" id="SSF57756">
    <property type="entry name" value="Retrovirus zinc finger-like domains"/>
    <property type="match status" value="1"/>
</dbReference>
<keyword evidence="6" id="KW-0597">Phosphoprotein</keyword>
<keyword evidence="17 28" id="KW-0862">Zinc</keyword>
<evidence type="ECO:0000256" key="21">
    <source>
        <dbReference type="ARBA" id="ARBA00023046"/>
    </source>
</evidence>
<keyword evidence="29" id="KW-0175">Coiled coil</keyword>
<dbReference type="GO" id="GO:0020002">
    <property type="term" value="C:host cell plasma membrane"/>
    <property type="evidence" value="ECO:0007669"/>
    <property type="project" value="UniProtKB-SubCell"/>
</dbReference>
<protein>
    <recommendedName>
        <fullName evidence="28">Gag polyprotein</fullName>
    </recommendedName>
    <component>
        <recommendedName>
            <fullName evidence="28">Matrix protein p17</fullName>
            <shortName evidence="28">MA</shortName>
        </recommendedName>
    </component>
</protein>
<evidence type="ECO:0000313" key="36">
    <source>
        <dbReference type="EMBL" id="AGH69771.1"/>
    </source>
</evidence>
<accession>M1KVQ9</accession>
<dbReference type="GO" id="GO:0075523">
    <property type="term" value="P:viral translational frameshifting"/>
    <property type="evidence" value="ECO:0007669"/>
    <property type="project" value="UniProtKB-KW"/>
</dbReference>
<evidence type="ECO:0000256" key="23">
    <source>
        <dbReference type="ARBA" id="ARBA00023136"/>
    </source>
</evidence>
<dbReference type="GO" id="GO:0005198">
    <property type="term" value="F:structural molecule activity"/>
    <property type="evidence" value="ECO:0007669"/>
    <property type="project" value="InterPro"/>
</dbReference>
<evidence type="ECO:0000256" key="6">
    <source>
        <dbReference type="ARBA" id="ARBA00022553"/>
    </source>
</evidence>
<feature type="domain" description="CCHC-type" evidence="31">
    <location>
        <begin position="409"/>
        <end position="424"/>
    </location>
</feature>
<keyword evidence="14" id="KW-0677">Repeat</keyword>
<evidence type="ECO:0000256" key="13">
    <source>
        <dbReference type="ARBA" id="ARBA00022723"/>
    </source>
</evidence>
<evidence type="ECO:0000256" key="9">
    <source>
        <dbReference type="ARBA" id="ARBA00022581"/>
    </source>
</evidence>
<keyword evidence="22 28" id="KW-0543">Viral nucleoprotein</keyword>
<dbReference type="GO" id="GO:0039702">
    <property type="term" value="P:viral budding via host ESCRT complex"/>
    <property type="evidence" value="ECO:0007669"/>
    <property type="project" value="UniProtKB-KW"/>
</dbReference>